<feature type="compositionally biased region" description="Basic and acidic residues" evidence="1">
    <location>
        <begin position="30"/>
        <end position="49"/>
    </location>
</feature>
<keyword evidence="4" id="KW-1185">Reference proteome</keyword>
<reference evidence="3" key="1">
    <citation type="submission" date="2021-02" db="EMBL/GenBank/DDBJ databases">
        <authorList>
            <person name="Dougan E. K."/>
            <person name="Rhodes N."/>
            <person name="Thang M."/>
            <person name="Chan C."/>
        </authorList>
    </citation>
    <scope>NUCLEOTIDE SEQUENCE</scope>
</reference>
<feature type="transmembrane region" description="Helical" evidence="2">
    <location>
        <begin position="395"/>
        <end position="413"/>
    </location>
</feature>
<evidence type="ECO:0000256" key="2">
    <source>
        <dbReference type="SAM" id="Phobius"/>
    </source>
</evidence>
<dbReference type="Proteomes" id="UP000649617">
    <property type="component" value="Unassembled WGS sequence"/>
</dbReference>
<sequence length="432" mass="49180">MKNACQVTTCWRFLRKHFQVRFDQQGQQGREAHEAVTPDETSEKKRFLSQEEPSTPSVKVKYPFRCEDRNKIPDELLEGPFDDFQIAEDVYATFYLLARNATPEMYSISPFRNPDVRIAWLYLLFIAGSQIFVITAITVLYPPAVQQDMAFVNCQNATAVAALHARGFLSSSTSESCEEGAQSAFEADVRGETVLISQVSHATEFYHAVLASGNYVVLILRLVCCTWVFSQVYLQEFSSVRALLRYHDFSRWFLPLKGEVVRNSWAICIPIIQYTVLMCVTTVSFLVICAFDEPFDIVMNSLAFTFIAEVGSFFNEPLVSRMAATSVQGLPAEYDEIKYLYPEYRLSNAIREDGTYTDLGWYICDDEEKAGLLSDYRVRHNESAYPQPHQRTAKVLEILIFIVPPLCVFLGALHSRCKRTEGCGLIVFKSEL</sequence>
<feature type="transmembrane region" description="Helical" evidence="2">
    <location>
        <begin position="297"/>
        <end position="314"/>
    </location>
</feature>
<evidence type="ECO:0000313" key="3">
    <source>
        <dbReference type="EMBL" id="CAE7411999.1"/>
    </source>
</evidence>
<keyword evidence="2" id="KW-1133">Transmembrane helix</keyword>
<name>A0A812R078_SYMPI</name>
<evidence type="ECO:0008006" key="5">
    <source>
        <dbReference type="Google" id="ProtNLM"/>
    </source>
</evidence>
<gene>
    <name evidence="3" type="ORF">SPIL2461_LOCUS10156</name>
</gene>
<keyword evidence="2" id="KW-0812">Transmembrane</keyword>
<feature type="transmembrane region" description="Helical" evidence="2">
    <location>
        <begin position="119"/>
        <end position="141"/>
    </location>
</feature>
<dbReference type="OrthoDB" id="413158at2759"/>
<evidence type="ECO:0000313" key="4">
    <source>
        <dbReference type="Proteomes" id="UP000649617"/>
    </source>
</evidence>
<keyword evidence="2" id="KW-0472">Membrane</keyword>
<dbReference type="EMBL" id="CAJNIZ010018557">
    <property type="protein sequence ID" value="CAE7411999.1"/>
    <property type="molecule type" value="Genomic_DNA"/>
</dbReference>
<proteinExistence type="predicted"/>
<comment type="caution">
    <text evidence="3">The sequence shown here is derived from an EMBL/GenBank/DDBJ whole genome shotgun (WGS) entry which is preliminary data.</text>
</comment>
<feature type="region of interest" description="Disordered" evidence="1">
    <location>
        <begin position="25"/>
        <end position="54"/>
    </location>
</feature>
<dbReference type="AlphaFoldDB" id="A0A812R078"/>
<protein>
    <recommendedName>
        <fullName evidence="5">Transmembrane protein</fullName>
    </recommendedName>
</protein>
<feature type="transmembrane region" description="Helical" evidence="2">
    <location>
        <begin position="215"/>
        <end position="234"/>
    </location>
</feature>
<accession>A0A812R078</accession>
<evidence type="ECO:0000256" key="1">
    <source>
        <dbReference type="SAM" id="MobiDB-lite"/>
    </source>
</evidence>
<feature type="transmembrane region" description="Helical" evidence="2">
    <location>
        <begin position="265"/>
        <end position="291"/>
    </location>
</feature>
<organism evidence="3 4">
    <name type="scientific">Symbiodinium pilosum</name>
    <name type="common">Dinoflagellate</name>
    <dbReference type="NCBI Taxonomy" id="2952"/>
    <lineage>
        <taxon>Eukaryota</taxon>
        <taxon>Sar</taxon>
        <taxon>Alveolata</taxon>
        <taxon>Dinophyceae</taxon>
        <taxon>Suessiales</taxon>
        <taxon>Symbiodiniaceae</taxon>
        <taxon>Symbiodinium</taxon>
    </lineage>
</organism>